<dbReference type="GO" id="GO:0005886">
    <property type="term" value="C:plasma membrane"/>
    <property type="evidence" value="ECO:0007669"/>
    <property type="project" value="UniProtKB-SubCell"/>
</dbReference>
<dbReference type="Proteomes" id="UP000216446">
    <property type="component" value="Unassembled WGS sequence"/>
</dbReference>
<feature type="transmembrane region" description="Helical" evidence="8">
    <location>
        <begin position="523"/>
        <end position="545"/>
    </location>
</feature>
<dbReference type="Pfam" id="PF00528">
    <property type="entry name" value="BPD_transp_1"/>
    <property type="match status" value="2"/>
</dbReference>
<keyword evidence="11" id="KW-1185">Reference proteome</keyword>
<reference evidence="10 11" key="1">
    <citation type="submission" date="2016-11" db="EMBL/GenBank/DDBJ databases">
        <title>Study of marine rhodopsin-containing bacteria.</title>
        <authorList>
            <person name="Yoshizawa S."/>
            <person name="Kumagai Y."/>
            <person name="Kogure K."/>
        </authorList>
    </citation>
    <scope>NUCLEOTIDE SEQUENCE [LARGE SCALE GENOMIC DNA]</scope>
    <source>
        <strain evidence="10 11">SG-29</strain>
    </source>
</reference>
<feature type="transmembrane region" description="Helical" evidence="8">
    <location>
        <begin position="135"/>
        <end position="157"/>
    </location>
</feature>
<dbReference type="AlphaFoldDB" id="A0A259TZ01"/>
<dbReference type="PANTHER" id="PTHR43357:SF4">
    <property type="entry name" value="INNER MEMBRANE ABC TRANSPORTER PERMEASE PROTEIN YDCV"/>
    <property type="match status" value="1"/>
</dbReference>
<keyword evidence="3" id="KW-1003">Cell membrane</keyword>
<gene>
    <name evidence="10" type="ORF">BSZ36_08485</name>
</gene>
<evidence type="ECO:0000256" key="2">
    <source>
        <dbReference type="ARBA" id="ARBA00022448"/>
    </source>
</evidence>
<dbReference type="RefSeq" id="WP_094547852.1">
    <property type="nucleotide sequence ID" value="NZ_MQWB01000001.1"/>
</dbReference>
<evidence type="ECO:0000256" key="5">
    <source>
        <dbReference type="ARBA" id="ARBA00022692"/>
    </source>
</evidence>
<dbReference type="EMBL" id="MQWB01000001">
    <property type="protein sequence ID" value="OZC03003.1"/>
    <property type="molecule type" value="Genomic_DNA"/>
</dbReference>
<dbReference type="CDD" id="cd06261">
    <property type="entry name" value="TM_PBP2"/>
    <property type="match status" value="2"/>
</dbReference>
<feature type="transmembrane region" description="Helical" evidence="8">
    <location>
        <begin position="350"/>
        <end position="372"/>
    </location>
</feature>
<evidence type="ECO:0000256" key="7">
    <source>
        <dbReference type="ARBA" id="ARBA00023136"/>
    </source>
</evidence>
<sequence length="551" mass="57056">MILSRRAAWAIAVPVVLILLGYVVWPNVATFRLGLDAQVFADLFGSWSAAGTRALVNSVGVSLATVLGAGLVGVGLAWALYRVQLPARGLLAGAAALPLALPPLVGVLAFVFLYGEGGMLPRGLQALLGLDQAPFGFAGLAAVIAVHVYVFQVYFYLFAGAALRDLDGALLDASADLGASGGRTFRRVVLPHLRPSLVGASLLVFMLSMASFTAPLLFAEAEPFLTTQIYQFKLNGAMDRAASVSVVLTGICLLFLLLAERGGSLGARGSAKGVGRAPRPLASRGARVAAGAGVGLALVVLLLPIATVVLLSFVQEGSWTTQAFPTDFTLDNYAALASDPAVAAPVRNSLWMAGLATAANVVFGIGAALAIQSKWVRGRGAIRALSLLPFAIPGTVIALGLIVQFDEPSVLAGGAVLVGTVWLLPLAYFVRHVPLVVRSTQAALEGFDGRLAEASADLGASGGRTFRRIVWPAILPGVLAGALLTLVTALGEFVASILLYVYANRSISVEVFSQLREYDLGAAAAYSVLLMALVAVAVGLARWMGGTLRAT</sequence>
<keyword evidence="4" id="KW-0997">Cell inner membrane</keyword>
<feature type="transmembrane region" description="Helical" evidence="8">
    <location>
        <begin position="384"/>
        <end position="405"/>
    </location>
</feature>
<feature type="transmembrane region" description="Helical" evidence="8">
    <location>
        <begin position="90"/>
        <end position="115"/>
    </location>
</feature>
<evidence type="ECO:0000313" key="10">
    <source>
        <dbReference type="EMBL" id="OZC03003.1"/>
    </source>
</evidence>
<evidence type="ECO:0000256" key="1">
    <source>
        <dbReference type="ARBA" id="ARBA00004429"/>
    </source>
</evidence>
<protein>
    <recommendedName>
        <fullName evidence="9">ABC transmembrane type-1 domain-containing protein</fullName>
    </recommendedName>
</protein>
<feature type="transmembrane region" description="Helical" evidence="8">
    <location>
        <begin position="411"/>
        <end position="430"/>
    </location>
</feature>
<feature type="transmembrane region" description="Helical" evidence="8">
    <location>
        <begin position="241"/>
        <end position="259"/>
    </location>
</feature>
<dbReference type="InParanoid" id="A0A259TZ01"/>
<keyword evidence="2 8" id="KW-0813">Transport</keyword>
<dbReference type="FunCoup" id="A0A259TZ01">
    <property type="interactions" value="74"/>
</dbReference>
<dbReference type="SUPFAM" id="SSF161098">
    <property type="entry name" value="MetI-like"/>
    <property type="match status" value="2"/>
</dbReference>
<evidence type="ECO:0000259" key="9">
    <source>
        <dbReference type="PROSITE" id="PS50928"/>
    </source>
</evidence>
<organism evidence="10 11">
    <name type="scientific">Rubricoccus marinus</name>
    <dbReference type="NCBI Taxonomy" id="716817"/>
    <lineage>
        <taxon>Bacteria</taxon>
        <taxon>Pseudomonadati</taxon>
        <taxon>Rhodothermota</taxon>
        <taxon>Rhodothermia</taxon>
        <taxon>Rhodothermales</taxon>
        <taxon>Rubricoccaceae</taxon>
        <taxon>Rubricoccus</taxon>
    </lineage>
</organism>
<feature type="domain" description="ABC transmembrane type-1" evidence="9">
    <location>
        <begin position="346"/>
        <end position="541"/>
    </location>
</feature>
<feature type="transmembrane region" description="Helical" evidence="8">
    <location>
        <begin position="474"/>
        <end position="503"/>
    </location>
</feature>
<feature type="transmembrane region" description="Helical" evidence="8">
    <location>
        <begin position="54"/>
        <end position="78"/>
    </location>
</feature>
<keyword evidence="6 8" id="KW-1133">Transmembrane helix</keyword>
<dbReference type="PANTHER" id="PTHR43357">
    <property type="entry name" value="INNER MEMBRANE ABC TRANSPORTER PERMEASE PROTEIN YDCV"/>
    <property type="match status" value="1"/>
</dbReference>
<feature type="transmembrane region" description="Helical" evidence="8">
    <location>
        <begin position="7"/>
        <end position="25"/>
    </location>
</feature>
<evidence type="ECO:0000256" key="4">
    <source>
        <dbReference type="ARBA" id="ARBA00022519"/>
    </source>
</evidence>
<proteinExistence type="inferred from homology"/>
<comment type="similarity">
    <text evidence="8">Belongs to the binding-protein-dependent transport system permease family.</text>
</comment>
<comment type="subcellular location">
    <subcellularLocation>
        <location evidence="1">Cell inner membrane</location>
        <topology evidence="1">Multi-pass membrane protein</topology>
    </subcellularLocation>
    <subcellularLocation>
        <location evidence="8">Cell membrane</location>
        <topology evidence="8">Multi-pass membrane protein</topology>
    </subcellularLocation>
</comment>
<name>A0A259TZ01_9BACT</name>
<evidence type="ECO:0000256" key="6">
    <source>
        <dbReference type="ARBA" id="ARBA00022989"/>
    </source>
</evidence>
<evidence type="ECO:0000256" key="3">
    <source>
        <dbReference type="ARBA" id="ARBA00022475"/>
    </source>
</evidence>
<dbReference type="InterPro" id="IPR000515">
    <property type="entry name" value="MetI-like"/>
</dbReference>
<comment type="caution">
    <text evidence="10">The sequence shown here is derived from an EMBL/GenBank/DDBJ whole genome shotgun (WGS) entry which is preliminary data.</text>
</comment>
<dbReference type="OrthoDB" id="9782004at2"/>
<keyword evidence="7 8" id="KW-0472">Membrane</keyword>
<feature type="transmembrane region" description="Helical" evidence="8">
    <location>
        <begin position="288"/>
        <end position="314"/>
    </location>
</feature>
<dbReference type="PROSITE" id="PS50928">
    <property type="entry name" value="ABC_TM1"/>
    <property type="match status" value="2"/>
</dbReference>
<dbReference type="InterPro" id="IPR035906">
    <property type="entry name" value="MetI-like_sf"/>
</dbReference>
<feature type="domain" description="ABC transmembrane type-1" evidence="9">
    <location>
        <begin position="55"/>
        <end position="259"/>
    </location>
</feature>
<evidence type="ECO:0000256" key="8">
    <source>
        <dbReference type="RuleBase" id="RU363032"/>
    </source>
</evidence>
<dbReference type="Gene3D" id="1.10.3720.10">
    <property type="entry name" value="MetI-like"/>
    <property type="match status" value="2"/>
</dbReference>
<feature type="transmembrane region" description="Helical" evidence="8">
    <location>
        <begin position="196"/>
        <end position="218"/>
    </location>
</feature>
<evidence type="ECO:0000313" key="11">
    <source>
        <dbReference type="Proteomes" id="UP000216446"/>
    </source>
</evidence>
<accession>A0A259TZ01</accession>
<dbReference type="GO" id="GO:0055085">
    <property type="term" value="P:transmembrane transport"/>
    <property type="evidence" value="ECO:0007669"/>
    <property type="project" value="InterPro"/>
</dbReference>
<keyword evidence="5 8" id="KW-0812">Transmembrane</keyword>